<dbReference type="CDD" id="cd10336">
    <property type="entry name" value="SLC6sbd_Tyt1-Like"/>
    <property type="match status" value="1"/>
</dbReference>
<feature type="transmembrane region" description="Helical" evidence="6">
    <location>
        <begin position="372"/>
        <end position="390"/>
    </location>
</feature>
<dbReference type="PROSITE" id="PS50267">
    <property type="entry name" value="NA_NEUROTRAN_SYMP_3"/>
    <property type="match status" value="1"/>
</dbReference>
<feature type="transmembrane region" description="Helical" evidence="6">
    <location>
        <begin position="297"/>
        <end position="320"/>
    </location>
</feature>
<proteinExistence type="predicted"/>
<keyword evidence="8" id="KW-1185">Reference proteome</keyword>
<dbReference type="PRINTS" id="PR00176">
    <property type="entry name" value="NANEUSMPORT"/>
</dbReference>
<evidence type="ECO:0000313" key="8">
    <source>
        <dbReference type="Proteomes" id="UP000218387"/>
    </source>
</evidence>
<dbReference type="InterPro" id="IPR047218">
    <property type="entry name" value="YocR/YhdH-like"/>
</dbReference>
<dbReference type="SUPFAM" id="SSF161070">
    <property type="entry name" value="SNF-like"/>
    <property type="match status" value="1"/>
</dbReference>
<reference evidence="7 8" key="1">
    <citation type="submission" date="2018-05" db="EMBL/GenBank/DDBJ databases">
        <title>Genome comparison of Eubacterium sp.</title>
        <authorList>
            <person name="Feng Y."/>
            <person name="Sanchez-Andrea I."/>
            <person name="Stams A.J.M."/>
            <person name="De Vos W.M."/>
        </authorList>
    </citation>
    <scope>NUCLEOTIDE SEQUENCE [LARGE SCALE GENOMIC DNA]</scope>
    <source>
        <strain evidence="7 8">YI</strain>
    </source>
</reference>
<evidence type="ECO:0000256" key="3">
    <source>
        <dbReference type="ARBA" id="ARBA00022692"/>
    </source>
</evidence>
<dbReference type="InterPro" id="IPR000175">
    <property type="entry name" value="Na/ntran_symport"/>
</dbReference>
<feature type="transmembrane region" description="Helical" evidence="6">
    <location>
        <begin position="414"/>
        <end position="436"/>
    </location>
</feature>
<dbReference type="PANTHER" id="PTHR42948:SF1">
    <property type="entry name" value="TRANSPORTER"/>
    <property type="match status" value="1"/>
</dbReference>
<name>A0A4V1GM51_EUBML</name>
<keyword evidence="3 6" id="KW-0812">Transmembrane</keyword>
<feature type="transmembrane region" description="Helical" evidence="6">
    <location>
        <begin position="14"/>
        <end position="34"/>
    </location>
</feature>
<dbReference type="GO" id="GO:0016020">
    <property type="term" value="C:membrane"/>
    <property type="evidence" value="ECO:0007669"/>
    <property type="project" value="UniProtKB-SubCell"/>
</dbReference>
<evidence type="ECO:0000256" key="2">
    <source>
        <dbReference type="ARBA" id="ARBA00022448"/>
    </source>
</evidence>
<feature type="transmembrane region" description="Helical" evidence="6">
    <location>
        <begin position="141"/>
        <end position="160"/>
    </location>
</feature>
<evidence type="ECO:0000256" key="5">
    <source>
        <dbReference type="ARBA" id="ARBA00023136"/>
    </source>
</evidence>
<evidence type="ECO:0000313" key="7">
    <source>
        <dbReference type="EMBL" id="QCT72066.1"/>
    </source>
</evidence>
<feature type="transmembrane region" description="Helical" evidence="6">
    <location>
        <begin position="214"/>
        <end position="234"/>
    </location>
</feature>
<dbReference type="AlphaFoldDB" id="A0A4V1GM51"/>
<evidence type="ECO:0000256" key="6">
    <source>
        <dbReference type="SAM" id="Phobius"/>
    </source>
</evidence>
<feature type="transmembrane region" description="Helical" evidence="6">
    <location>
        <begin position="172"/>
        <end position="194"/>
    </location>
</feature>
<feature type="transmembrane region" description="Helical" evidence="6">
    <location>
        <begin position="89"/>
        <end position="108"/>
    </location>
</feature>
<keyword evidence="5 6" id="KW-0472">Membrane</keyword>
<dbReference type="Proteomes" id="UP000218387">
    <property type="component" value="Chromosome"/>
</dbReference>
<dbReference type="KEGG" id="emt:CPZ25_012245"/>
<dbReference type="NCBIfam" id="NF037979">
    <property type="entry name" value="Na_transp"/>
    <property type="match status" value="1"/>
</dbReference>
<keyword evidence="4 6" id="KW-1133">Transmembrane helix</keyword>
<evidence type="ECO:0000256" key="4">
    <source>
        <dbReference type="ARBA" id="ARBA00022989"/>
    </source>
</evidence>
<dbReference type="EMBL" id="CP029487">
    <property type="protein sequence ID" value="QCT72066.1"/>
    <property type="molecule type" value="Genomic_DNA"/>
</dbReference>
<evidence type="ECO:0000256" key="1">
    <source>
        <dbReference type="ARBA" id="ARBA00004141"/>
    </source>
</evidence>
<accession>A0A4V1GM51</accession>
<sequence>MSDKKSRGAWGSRIGYILSTLGMAIGVGAMWRFPMLTAKYGGGAFVLAFFLISIIIVIPAAWGEVGLGRHTKSGVAGALESLAGKKGKVIGTFIALIPLLLMFYYPVIMANVVQYIYYTVAGSPFLADPEGFYNVVANNKIVVFLVVAGLDILTGVICLGGIKGGIEKACKILLPALFVILVILVIRICTLPGIMQGIEFYVRPDFSQWANPKLWVEAAGMALFAIGCGPGYLITFGSYCSDKADIGTDLVTVNITQMLICVLSGFAMIPAVILFGMNPDAGSGLIFMVLPKVFEQLAGGPVWLVFFLIALLFAGLSTTISAWEVPVTVLIDSFGMKRRTAVIIVTLIAIIGAIPCIWISEFLEHFDYLVGTFLYTAAATGLAVYLAWFYKAKRVREEWINPTSVVKYGAWEDVLYKFLTVPVFIYFLATGFIGFFS</sequence>
<dbReference type="Pfam" id="PF00209">
    <property type="entry name" value="SNF"/>
    <property type="match status" value="2"/>
</dbReference>
<organism evidence="7 8">
    <name type="scientific">Eubacterium maltosivorans</name>
    <dbReference type="NCBI Taxonomy" id="2041044"/>
    <lineage>
        <taxon>Bacteria</taxon>
        <taxon>Bacillati</taxon>
        <taxon>Bacillota</taxon>
        <taxon>Clostridia</taxon>
        <taxon>Eubacteriales</taxon>
        <taxon>Eubacteriaceae</taxon>
        <taxon>Eubacterium</taxon>
    </lineage>
</organism>
<feature type="transmembrane region" description="Helical" evidence="6">
    <location>
        <begin position="255"/>
        <end position="277"/>
    </location>
</feature>
<feature type="transmembrane region" description="Helical" evidence="6">
    <location>
        <begin position="341"/>
        <end position="360"/>
    </location>
</feature>
<keyword evidence="2" id="KW-0813">Transport</keyword>
<feature type="transmembrane region" description="Helical" evidence="6">
    <location>
        <begin position="40"/>
        <end position="62"/>
    </location>
</feature>
<dbReference type="PANTHER" id="PTHR42948">
    <property type="entry name" value="TRANSPORTER"/>
    <property type="match status" value="1"/>
</dbReference>
<dbReference type="RefSeq" id="WP_096920553.1">
    <property type="nucleotide sequence ID" value="NZ_CABJDW020000001.1"/>
</dbReference>
<gene>
    <name evidence="7" type="ORF">CPZ25_012245</name>
</gene>
<protein>
    <submittedName>
        <fullName evidence="7">Sodium-dependent transporter</fullName>
    </submittedName>
</protein>
<comment type="subcellular location">
    <subcellularLocation>
        <location evidence="1">Membrane</location>
        <topology evidence="1">Multi-pass membrane protein</topology>
    </subcellularLocation>
</comment>
<dbReference type="InterPro" id="IPR037272">
    <property type="entry name" value="SNS_sf"/>
</dbReference>